<sequence>MATYFPSPSNQRDIFQAPFIGDQKFASHSEPPFHPGNIMMYLNQASSASYSDIMSGSSPPHNCDESVGGRNVMMFIPPTGDKVSLRSINGQLNPVTGNPLGSSVTGDSLVISRTHLGVPNGEQNIQCQGLSLSLGTQIPSGVSVASFGSQYTNPGLSSFMNSSLPMSRKWGTSYKGDGSNEFRELRTAECLPSAFSGAQQNNNETDTLCNPHSSVSPKEVVSDRFLYEPTGFTNTMLNSKYLRGTQQLLDEVVNVRKALKQRGLNKHQNVQGSGLDGSEEADGRSNSQSVHMSSDPAKSTTNSSYELSPAEQQDLQDKKTKLLSTLEEVDRRYKNYFDQMQIVVSSFDMLAGCGTAEPYTALALQTISRHFRCLRDAIIGQIQVTQRSLGEQDSSPHGQGAGIPRLRYVDQQLRQKRALQQFGVMRHAWRPQRGLPESSVSILRAWLFEHFLHPYPKDSEKVMLARQTGLTRNQVANWFINARVRLWKPMVEEMYKEEFGESEMNSQSSPENATKAQRDNSGIFEERREELQDSMISTTTDRFHLVQAHKPKFVDVEINGQTTSIGFDSSAHRDTISACGITKLQGDQGPSAEDCSLYSDEIIPIHHGGGGNLVAAAATYDMSELGSFVDGSQVSLALELRHCERDGFQMSGGTDIRGNNTATSSAEPEAVDFQCLDLGQQHHRFDSSQMLHDFVV</sequence>
<evidence type="ECO:0000256" key="3">
    <source>
        <dbReference type="ARBA" id="ARBA00023015"/>
    </source>
</evidence>
<keyword evidence="6" id="KW-0804">Transcription</keyword>
<evidence type="ECO:0000256" key="5">
    <source>
        <dbReference type="ARBA" id="ARBA00023155"/>
    </source>
</evidence>
<keyword evidence="4 8" id="KW-0238">DNA-binding</keyword>
<dbReference type="Pfam" id="PF07526">
    <property type="entry name" value="POX"/>
    <property type="match status" value="1"/>
</dbReference>
<keyword evidence="3" id="KW-0805">Transcription regulation</keyword>
<dbReference type="AlphaFoldDB" id="A0A6A1UXH3"/>
<comment type="caution">
    <text evidence="11">The sequence shown here is derived from an EMBL/GenBank/DDBJ whole genome shotgun (WGS) entry which is preliminary data.</text>
</comment>
<organism evidence="11 12">
    <name type="scientific">Morella rubra</name>
    <name type="common">Chinese bayberry</name>
    <dbReference type="NCBI Taxonomy" id="262757"/>
    <lineage>
        <taxon>Eukaryota</taxon>
        <taxon>Viridiplantae</taxon>
        <taxon>Streptophyta</taxon>
        <taxon>Embryophyta</taxon>
        <taxon>Tracheophyta</taxon>
        <taxon>Spermatophyta</taxon>
        <taxon>Magnoliopsida</taxon>
        <taxon>eudicotyledons</taxon>
        <taxon>Gunneridae</taxon>
        <taxon>Pentapetalae</taxon>
        <taxon>rosids</taxon>
        <taxon>fabids</taxon>
        <taxon>Fagales</taxon>
        <taxon>Myricaceae</taxon>
        <taxon>Morella</taxon>
    </lineage>
</organism>
<feature type="DNA-binding region" description="Homeobox" evidence="8">
    <location>
        <begin position="428"/>
        <end position="490"/>
    </location>
</feature>
<evidence type="ECO:0000313" key="12">
    <source>
        <dbReference type="Proteomes" id="UP000516437"/>
    </source>
</evidence>
<keyword evidence="7 8" id="KW-0539">Nucleus</keyword>
<dbReference type="SUPFAM" id="SSF46689">
    <property type="entry name" value="Homeodomain-like"/>
    <property type="match status" value="1"/>
</dbReference>
<accession>A0A6A1UXH3</accession>
<evidence type="ECO:0000259" key="10">
    <source>
        <dbReference type="PROSITE" id="PS50071"/>
    </source>
</evidence>
<evidence type="ECO:0000256" key="1">
    <source>
        <dbReference type="ARBA" id="ARBA00004123"/>
    </source>
</evidence>
<feature type="region of interest" description="Disordered" evidence="9">
    <location>
        <begin position="500"/>
        <end position="520"/>
    </location>
</feature>
<dbReference type="InterPro" id="IPR001356">
    <property type="entry name" value="HD"/>
</dbReference>
<dbReference type="InterPro" id="IPR006563">
    <property type="entry name" value="POX_dom"/>
</dbReference>
<evidence type="ECO:0000313" key="11">
    <source>
        <dbReference type="EMBL" id="KAB1203780.1"/>
    </source>
</evidence>
<dbReference type="Gene3D" id="1.10.10.60">
    <property type="entry name" value="Homeodomain-like"/>
    <property type="match status" value="1"/>
</dbReference>
<dbReference type="PROSITE" id="PS50071">
    <property type="entry name" value="HOMEOBOX_2"/>
    <property type="match status" value="1"/>
</dbReference>
<evidence type="ECO:0000256" key="8">
    <source>
        <dbReference type="PROSITE-ProRule" id="PRU00108"/>
    </source>
</evidence>
<dbReference type="GO" id="GO:0003677">
    <property type="term" value="F:DNA binding"/>
    <property type="evidence" value="ECO:0007669"/>
    <property type="project" value="UniProtKB-UniRule"/>
</dbReference>
<dbReference type="GO" id="GO:0005634">
    <property type="term" value="C:nucleus"/>
    <property type="evidence" value="ECO:0007669"/>
    <property type="project" value="UniProtKB-SubCell"/>
</dbReference>
<dbReference type="PANTHER" id="PTHR11850">
    <property type="entry name" value="HOMEOBOX PROTEIN TRANSCRIPTION FACTORS"/>
    <property type="match status" value="1"/>
</dbReference>
<dbReference type="SMART" id="SM00574">
    <property type="entry name" value="POX"/>
    <property type="match status" value="1"/>
</dbReference>
<dbReference type="InterPro" id="IPR050224">
    <property type="entry name" value="TALE_homeobox"/>
</dbReference>
<feature type="domain" description="Homeobox" evidence="10">
    <location>
        <begin position="426"/>
        <end position="489"/>
    </location>
</feature>
<name>A0A6A1UXH3_9ROSI</name>
<proteinExistence type="inferred from homology"/>
<evidence type="ECO:0000256" key="9">
    <source>
        <dbReference type="SAM" id="MobiDB-lite"/>
    </source>
</evidence>
<dbReference type="Proteomes" id="UP000516437">
    <property type="component" value="Chromosome 8"/>
</dbReference>
<dbReference type="GO" id="GO:0006355">
    <property type="term" value="P:regulation of DNA-templated transcription"/>
    <property type="evidence" value="ECO:0007669"/>
    <property type="project" value="InterPro"/>
</dbReference>
<comment type="subcellular location">
    <subcellularLocation>
        <location evidence="1 8">Nucleus</location>
    </subcellularLocation>
</comment>
<feature type="compositionally biased region" description="Polar residues" evidence="9">
    <location>
        <begin position="503"/>
        <end position="515"/>
    </location>
</feature>
<dbReference type="InterPro" id="IPR008422">
    <property type="entry name" value="KN_HD"/>
</dbReference>
<evidence type="ECO:0000256" key="2">
    <source>
        <dbReference type="ARBA" id="ARBA00006454"/>
    </source>
</evidence>
<evidence type="ECO:0000256" key="6">
    <source>
        <dbReference type="ARBA" id="ARBA00023163"/>
    </source>
</evidence>
<evidence type="ECO:0000256" key="7">
    <source>
        <dbReference type="ARBA" id="ARBA00023242"/>
    </source>
</evidence>
<protein>
    <submittedName>
        <fullName evidence="11">BEL1-like homeodomain protein 7</fullName>
    </submittedName>
</protein>
<feature type="region of interest" description="Disordered" evidence="9">
    <location>
        <begin position="196"/>
        <end position="216"/>
    </location>
</feature>
<feature type="compositionally biased region" description="Polar residues" evidence="9">
    <location>
        <begin position="284"/>
        <end position="313"/>
    </location>
</feature>
<dbReference type="EMBL" id="RXIC02000026">
    <property type="protein sequence ID" value="KAB1203780.1"/>
    <property type="molecule type" value="Genomic_DNA"/>
</dbReference>
<dbReference type="Pfam" id="PF05920">
    <property type="entry name" value="Homeobox_KN"/>
    <property type="match status" value="1"/>
</dbReference>
<dbReference type="OrthoDB" id="10056939at2759"/>
<gene>
    <name evidence="11" type="ORF">CJ030_MR8G003344</name>
</gene>
<keyword evidence="5 8" id="KW-0371">Homeobox</keyword>
<dbReference type="CDD" id="cd00086">
    <property type="entry name" value="homeodomain"/>
    <property type="match status" value="1"/>
</dbReference>
<dbReference type="SMART" id="SM00389">
    <property type="entry name" value="HOX"/>
    <property type="match status" value="1"/>
</dbReference>
<comment type="similarity">
    <text evidence="2">Belongs to the TALE/BELL homeobox family.</text>
</comment>
<dbReference type="InterPro" id="IPR009057">
    <property type="entry name" value="Homeodomain-like_sf"/>
</dbReference>
<keyword evidence="12" id="KW-1185">Reference proteome</keyword>
<feature type="region of interest" description="Disordered" evidence="9">
    <location>
        <begin position="263"/>
        <end position="318"/>
    </location>
</feature>
<reference evidence="11 12" key="1">
    <citation type="journal article" date="2019" name="Plant Biotechnol. J.">
        <title>The red bayberry genome and genetic basis of sex determination.</title>
        <authorList>
            <person name="Jia H.M."/>
            <person name="Jia H.J."/>
            <person name="Cai Q.L."/>
            <person name="Wang Y."/>
            <person name="Zhao H.B."/>
            <person name="Yang W.F."/>
            <person name="Wang G.Y."/>
            <person name="Li Y.H."/>
            <person name="Zhan D.L."/>
            <person name="Shen Y.T."/>
            <person name="Niu Q.F."/>
            <person name="Chang L."/>
            <person name="Qiu J."/>
            <person name="Zhao L."/>
            <person name="Xie H.B."/>
            <person name="Fu W.Y."/>
            <person name="Jin J."/>
            <person name="Li X.W."/>
            <person name="Jiao Y."/>
            <person name="Zhou C.C."/>
            <person name="Tu T."/>
            <person name="Chai C.Y."/>
            <person name="Gao J.L."/>
            <person name="Fan L.J."/>
            <person name="van de Weg E."/>
            <person name="Wang J.Y."/>
            <person name="Gao Z.S."/>
        </authorList>
    </citation>
    <scope>NUCLEOTIDE SEQUENCE [LARGE SCALE GENOMIC DNA]</scope>
    <source>
        <tissue evidence="11">Leaves</tissue>
    </source>
</reference>
<evidence type="ECO:0000256" key="4">
    <source>
        <dbReference type="ARBA" id="ARBA00023125"/>
    </source>
</evidence>